<dbReference type="EMBL" id="ASHM01046016">
    <property type="protein sequence ID" value="PNX84293.1"/>
    <property type="molecule type" value="Genomic_DNA"/>
</dbReference>
<evidence type="ECO:0000313" key="1">
    <source>
        <dbReference type="EMBL" id="PNX77708.1"/>
    </source>
</evidence>
<reference evidence="3 4" key="1">
    <citation type="journal article" date="2014" name="Am. J. Bot.">
        <title>Genome assembly and annotation for red clover (Trifolium pratense; Fabaceae).</title>
        <authorList>
            <person name="Istvanek J."/>
            <person name="Jaros M."/>
            <person name="Krenek A."/>
            <person name="Repkova J."/>
        </authorList>
    </citation>
    <scope>NUCLEOTIDE SEQUENCE [LARGE SCALE GENOMIC DNA]</scope>
    <source>
        <strain evidence="4">cv. Tatra</strain>
        <tissue evidence="3">Young leaves</tissue>
    </source>
</reference>
<evidence type="ECO:0000313" key="2">
    <source>
        <dbReference type="EMBL" id="PNX84293.1"/>
    </source>
</evidence>
<protein>
    <submittedName>
        <fullName evidence="3">Uncharacterized protein</fullName>
    </submittedName>
</protein>
<sequence length="62" mass="7589">MHIQEELTKLVTRMQQYNRERLKDLRQKTITMSREVETLFKELGHRLEVKGQKLEEELLSFE</sequence>
<dbReference type="EMBL" id="ASHM01048741">
    <property type="protein sequence ID" value="PNX85439.1"/>
    <property type="molecule type" value="Genomic_DNA"/>
</dbReference>
<reference evidence="3 4" key="2">
    <citation type="journal article" date="2017" name="Front. Plant Sci.">
        <title>Gene Classification and Mining of Molecular Markers Useful in Red Clover (Trifolium pratense) Breeding.</title>
        <authorList>
            <person name="Istvanek J."/>
            <person name="Dluhosova J."/>
            <person name="Dluhos P."/>
            <person name="Patkova L."/>
            <person name="Nedelnik J."/>
            <person name="Repkova J."/>
        </authorList>
    </citation>
    <scope>NUCLEOTIDE SEQUENCE [LARGE SCALE GENOMIC DNA]</scope>
    <source>
        <strain evidence="4">cv. Tatra</strain>
        <tissue evidence="3">Young leaves</tissue>
    </source>
</reference>
<gene>
    <name evidence="1" type="ORF">L195_g033677</name>
    <name evidence="2" type="ORF">L195_g040351</name>
    <name evidence="3" type="ORF">L195_g041508</name>
</gene>
<proteinExistence type="predicted"/>
<comment type="caution">
    <text evidence="3">The sequence shown here is derived from an EMBL/GenBank/DDBJ whole genome shotgun (WGS) entry which is preliminary data.</text>
</comment>
<evidence type="ECO:0000313" key="3">
    <source>
        <dbReference type="EMBL" id="PNX85439.1"/>
    </source>
</evidence>
<dbReference type="AlphaFoldDB" id="A0A2K3M3T0"/>
<dbReference type="EMBL" id="ASHM01032806">
    <property type="protein sequence ID" value="PNX77708.1"/>
    <property type="molecule type" value="Genomic_DNA"/>
</dbReference>
<organism evidence="3 4">
    <name type="scientific">Trifolium pratense</name>
    <name type="common">Red clover</name>
    <dbReference type="NCBI Taxonomy" id="57577"/>
    <lineage>
        <taxon>Eukaryota</taxon>
        <taxon>Viridiplantae</taxon>
        <taxon>Streptophyta</taxon>
        <taxon>Embryophyta</taxon>
        <taxon>Tracheophyta</taxon>
        <taxon>Spermatophyta</taxon>
        <taxon>Magnoliopsida</taxon>
        <taxon>eudicotyledons</taxon>
        <taxon>Gunneridae</taxon>
        <taxon>Pentapetalae</taxon>
        <taxon>rosids</taxon>
        <taxon>fabids</taxon>
        <taxon>Fabales</taxon>
        <taxon>Fabaceae</taxon>
        <taxon>Papilionoideae</taxon>
        <taxon>50 kb inversion clade</taxon>
        <taxon>NPAAA clade</taxon>
        <taxon>Hologalegina</taxon>
        <taxon>IRL clade</taxon>
        <taxon>Trifolieae</taxon>
        <taxon>Trifolium</taxon>
    </lineage>
</organism>
<evidence type="ECO:0000313" key="4">
    <source>
        <dbReference type="Proteomes" id="UP000236291"/>
    </source>
</evidence>
<dbReference type="Proteomes" id="UP000236291">
    <property type="component" value="Unassembled WGS sequence"/>
</dbReference>
<name>A0A2K3M3T0_TRIPR</name>
<accession>A0A2K3M3T0</accession>